<proteinExistence type="predicted"/>
<dbReference type="InterPro" id="IPR000182">
    <property type="entry name" value="GNAT_dom"/>
</dbReference>
<name>A0A3B1B9W2_9ZZZZ</name>
<dbReference type="PROSITE" id="PS51186">
    <property type="entry name" value="GNAT"/>
    <property type="match status" value="1"/>
</dbReference>
<dbReference type="InterPro" id="IPR051531">
    <property type="entry name" value="N-acetyltransferase"/>
</dbReference>
<evidence type="ECO:0000313" key="2">
    <source>
        <dbReference type="EMBL" id="VAX08743.1"/>
    </source>
</evidence>
<dbReference type="EMBL" id="UOFW01000244">
    <property type="protein sequence ID" value="VAX08743.1"/>
    <property type="molecule type" value="Genomic_DNA"/>
</dbReference>
<gene>
    <name evidence="2" type="ORF">MNBD_ALPHA03-265</name>
</gene>
<dbReference type="GO" id="GO:0016747">
    <property type="term" value="F:acyltransferase activity, transferring groups other than amino-acyl groups"/>
    <property type="evidence" value="ECO:0007669"/>
    <property type="project" value="InterPro"/>
</dbReference>
<protein>
    <recommendedName>
        <fullName evidence="1">N-acetyltransferase domain-containing protein</fullName>
    </recommendedName>
</protein>
<feature type="domain" description="N-acetyltransferase" evidence="1">
    <location>
        <begin position="12"/>
        <end position="177"/>
    </location>
</feature>
<dbReference type="PANTHER" id="PTHR43792:SF1">
    <property type="entry name" value="N-ACETYLTRANSFERASE DOMAIN-CONTAINING PROTEIN"/>
    <property type="match status" value="1"/>
</dbReference>
<accession>A0A3B1B9W2</accession>
<dbReference type="PANTHER" id="PTHR43792">
    <property type="entry name" value="GNAT FAMILY, PUTATIVE (AFU_ORTHOLOGUE AFUA_3G00765)-RELATED-RELATED"/>
    <property type="match status" value="1"/>
</dbReference>
<dbReference type="Gene3D" id="3.40.630.30">
    <property type="match status" value="1"/>
</dbReference>
<evidence type="ECO:0000259" key="1">
    <source>
        <dbReference type="PROSITE" id="PS51186"/>
    </source>
</evidence>
<dbReference type="AlphaFoldDB" id="A0A3B1B9W2"/>
<dbReference type="SUPFAM" id="SSF55729">
    <property type="entry name" value="Acyl-CoA N-acyltransferases (Nat)"/>
    <property type="match status" value="1"/>
</dbReference>
<sequence>MVFPETIETVRLILRVFEPEDRDALVDIFGNWQVTKWLSTNVPFPYTAKDAEKFIAKAGAEFKEGSAFCYAIEDKKTGRLAGNIGIFSPTGEVEIGYALDPAFWGGGMGTEILKAMTNAAFKTEIITRIVAQTATNNIGSQKILEKVGFKHAGTPPPEHARCGHTEGCSEFYRLTIEDWQRKNRKDV</sequence>
<dbReference type="InterPro" id="IPR016181">
    <property type="entry name" value="Acyl_CoA_acyltransferase"/>
</dbReference>
<dbReference type="Pfam" id="PF13302">
    <property type="entry name" value="Acetyltransf_3"/>
    <property type="match status" value="1"/>
</dbReference>
<organism evidence="2">
    <name type="scientific">hydrothermal vent metagenome</name>
    <dbReference type="NCBI Taxonomy" id="652676"/>
    <lineage>
        <taxon>unclassified sequences</taxon>
        <taxon>metagenomes</taxon>
        <taxon>ecological metagenomes</taxon>
    </lineage>
</organism>
<reference evidence="2" key="1">
    <citation type="submission" date="2018-06" db="EMBL/GenBank/DDBJ databases">
        <authorList>
            <person name="Zhirakovskaya E."/>
        </authorList>
    </citation>
    <scope>NUCLEOTIDE SEQUENCE</scope>
</reference>